<feature type="signal peptide" evidence="1">
    <location>
        <begin position="1"/>
        <end position="32"/>
    </location>
</feature>
<evidence type="ECO:0000256" key="1">
    <source>
        <dbReference type="SAM" id="SignalP"/>
    </source>
</evidence>
<dbReference type="EMBL" id="JBIBEG010000005">
    <property type="protein sequence ID" value="MFF5898344.1"/>
    <property type="molecule type" value="Genomic_DNA"/>
</dbReference>
<protein>
    <submittedName>
        <fullName evidence="2">Uncharacterized protein</fullName>
    </submittedName>
</protein>
<evidence type="ECO:0000313" key="3">
    <source>
        <dbReference type="Proteomes" id="UP001602322"/>
    </source>
</evidence>
<keyword evidence="1" id="KW-0732">Signal</keyword>
<dbReference type="RefSeq" id="WP_387904391.1">
    <property type="nucleotide sequence ID" value="NZ_JBIBEG010000005.1"/>
</dbReference>
<proteinExistence type="predicted"/>
<comment type="caution">
    <text evidence="2">The sequence shown here is derived from an EMBL/GenBank/DDBJ whole genome shotgun (WGS) entry which is preliminary data.</text>
</comment>
<organism evidence="2 3">
    <name type="scientific">Streptomyces argenteolus</name>
    <dbReference type="NCBI Taxonomy" id="67274"/>
    <lineage>
        <taxon>Bacteria</taxon>
        <taxon>Bacillati</taxon>
        <taxon>Actinomycetota</taxon>
        <taxon>Actinomycetes</taxon>
        <taxon>Kitasatosporales</taxon>
        <taxon>Streptomycetaceae</taxon>
        <taxon>Streptomyces</taxon>
    </lineage>
</organism>
<sequence length="263" mass="27397">MSTRFGTTRGKALAVTAAAAIIAAALCGPATAAEDGGGDHGRGADHWGVITRNTIGSPVADLRNGPFGSFGVTGPSASPPYGRGSLGIEVADASTSLTPPSEKVDFGNEVDFFGGPVQGLRRVGFHVFQTGENVAYGGPENMPNIRFEIDPNLTALPADNYSTLVWVPDAAPVTNRWSGFLDATSTGYWFLTGNEVPACNQAARCSLEEVQDALDDGGAGATVLTAAVGKGRDHMWIGAVDGLRINQNVYDFEVDGVRVLRAR</sequence>
<name>A0ABW6X9E6_9ACTN</name>
<keyword evidence="3" id="KW-1185">Reference proteome</keyword>
<accession>A0ABW6X9E6</accession>
<gene>
    <name evidence="2" type="ORF">ACFY8O_20775</name>
</gene>
<evidence type="ECO:0000313" key="2">
    <source>
        <dbReference type="EMBL" id="MFF5898344.1"/>
    </source>
</evidence>
<feature type="chain" id="PRO_5046401936" evidence="1">
    <location>
        <begin position="33"/>
        <end position="263"/>
    </location>
</feature>
<reference evidence="2 3" key="1">
    <citation type="submission" date="2024-10" db="EMBL/GenBank/DDBJ databases">
        <title>The Natural Products Discovery Center: Release of the First 8490 Sequenced Strains for Exploring Actinobacteria Biosynthetic Diversity.</title>
        <authorList>
            <person name="Kalkreuter E."/>
            <person name="Kautsar S.A."/>
            <person name="Yang D."/>
            <person name="Bader C.D."/>
            <person name="Teijaro C.N."/>
            <person name="Fluegel L."/>
            <person name="Davis C.M."/>
            <person name="Simpson J.R."/>
            <person name="Lauterbach L."/>
            <person name="Steele A.D."/>
            <person name="Gui C."/>
            <person name="Meng S."/>
            <person name="Li G."/>
            <person name="Viehrig K."/>
            <person name="Ye F."/>
            <person name="Su P."/>
            <person name="Kiefer A.F."/>
            <person name="Nichols A."/>
            <person name="Cepeda A.J."/>
            <person name="Yan W."/>
            <person name="Fan B."/>
            <person name="Jiang Y."/>
            <person name="Adhikari A."/>
            <person name="Zheng C.-J."/>
            <person name="Schuster L."/>
            <person name="Cowan T.M."/>
            <person name="Smanski M.J."/>
            <person name="Chevrette M.G."/>
            <person name="De Carvalho L.P.S."/>
            <person name="Shen B."/>
        </authorList>
    </citation>
    <scope>NUCLEOTIDE SEQUENCE [LARGE SCALE GENOMIC DNA]</scope>
    <source>
        <strain evidence="2 3">NPDC012540</strain>
    </source>
</reference>
<dbReference type="Proteomes" id="UP001602322">
    <property type="component" value="Unassembled WGS sequence"/>
</dbReference>